<protein>
    <submittedName>
        <fullName evidence="1">Uncharacterized protein</fullName>
    </submittedName>
</protein>
<accession>A0A8X6NZZ4</accession>
<keyword evidence="2" id="KW-1185">Reference proteome</keyword>
<proteinExistence type="predicted"/>
<gene>
    <name evidence="1" type="ORF">NPIL_2841</name>
</gene>
<comment type="caution">
    <text evidence="1">The sequence shown here is derived from an EMBL/GenBank/DDBJ whole genome shotgun (WGS) entry which is preliminary data.</text>
</comment>
<dbReference type="OrthoDB" id="6462155at2759"/>
<evidence type="ECO:0000313" key="1">
    <source>
        <dbReference type="EMBL" id="GFT42506.1"/>
    </source>
</evidence>
<reference evidence="1" key="1">
    <citation type="submission" date="2020-08" db="EMBL/GenBank/DDBJ databases">
        <title>Multicomponent nature underlies the extraordinary mechanical properties of spider dragline silk.</title>
        <authorList>
            <person name="Kono N."/>
            <person name="Nakamura H."/>
            <person name="Mori M."/>
            <person name="Yoshida Y."/>
            <person name="Ohtoshi R."/>
            <person name="Malay A.D."/>
            <person name="Moran D.A.P."/>
            <person name="Tomita M."/>
            <person name="Numata K."/>
            <person name="Arakawa K."/>
        </authorList>
    </citation>
    <scope>NUCLEOTIDE SEQUENCE</scope>
</reference>
<dbReference type="EMBL" id="BMAW01110294">
    <property type="protein sequence ID" value="GFT42506.1"/>
    <property type="molecule type" value="Genomic_DNA"/>
</dbReference>
<dbReference type="AlphaFoldDB" id="A0A8X6NZZ4"/>
<organism evidence="1 2">
    <name type="scientific">Nephila pilipes</name>
    <name type="common">Giant wood spider</name>
    <name type="synonym">Nephila maculata</name>
    <dbReference type="NCBI Taxonomy" id="299642"/>
    <lineage>
        <taxon>Eukaryota</taxon>
        <taxon>Metazoa</taxon>
        <taxon>Ecdysozoa</taxon>
        <taxon>Arthropoda</taxon>
        <taxon>Chelicerata</taxon>
        <taxon>Arachnida</taxon>
        <taxon>Araneae</taxon>
        <taxon>Araneomorphae</taxon>
        <taxon>Entelegynae</taxon>
        <taxon>Araneoidea</taxon>
        <taxon>Nephilidae</taxon>
        <taxon>Nephila</taxon>
    </lineage>
</organism>
<sequence length="147" mass="17271">MSENVEYLNNAAKMYATVIVQIVIRRHAPDWMPEEAVQRDDIVPESIQLKVRQYCEFDSSQNWTLFRQNFDGKPKTKANFTTFCSYMTSILQRQVKRDDLFFINAVKLAEMASYMYCSHCYDAPSIAILYITNILLEKYSHLLQSPY</sequence>
<dbReference type="Proteomes" id="UP000887013">
    <property type="component" value="Unassembled WGS sequence"/>
</dbReference>
<evidence type="ECO:0000313" key="2">
    <source>
        <dbReference type="Proteomes" id="UP000887013"/>
    </source>
</evidence>
<name>A0A8X6NZZ4_NEPPI</name>